<dbReference type="Proteomes" id="UP000557566">
    <property type="component" value="Unassembled WGS sequence"/>
</dbReference>
<reference evidence="1 2" key="1">
    <citation type="journal article" date="2020" name="Genome Biol. Evol.">
        <title>A new high-quality draft genome assembly of the Chinese cordyceps Ophiocordyceps sinensis.</title>
        <authorList>
            <person name="Shu R."/>
            <person name="Zhang J."/>
            <person name="Meng Q."/>
            <person name="Zhang H."/>
            <person name="Zhou G."/>
            <person name="Li M."/>
            <person name="Wu P."/>
            <person name="Zhao Y."/>
            <person name="Chen C."/>
            <person name="Qin Q."/>
        </authorList>
    </citation>
    <scope>NUCLEOTIDE SEQUENCE [LARGE SCALE GENOMIC DNA]</scope>
    <source>
        <strain evidence="1 2">IOZ07</strain>
    </source>
</reference>
<comment type="caution">
    <text evidence="1">The sequence shown here is derived from an EMBL/GenBank/DDBJ whole genome shotgun (WGS) entry which is preliminary data.</text>
</comment>
<evidence type="ECO:0000313" key="1">
    <source>
        <dbReference type="EMBL" id="KAF4509022.1"/>
    </source>
</evidence>
<accession>A0A8H4PRC6</accession>
<proteinExistence type="predicted"/>
<evidence type="ECO:0000313" key="2">
    <source>
        <dbReference type="Proteomes" id="UP000557566"/>
    </source>
</evidence>
<gene>
    <name evidence="1" type="ORF">G6O67_005334</name>
</gene>
<dbReference type="AlphaFoldDB" id="A0A8H4PRC6"/>
<keyword evidence="2" id="KW-1185">Reference proteome</keyword>
<organism evidence="1 2">
    <name type="scientific">Ophiocordyceps sinensis</name>
    <dbReference type="NCBI Taxonomy" id="72228"/>
    <lineage>
        <taxon>Eukaryota</taxon>
        <taxon>Fungi</taxon>
        <taxon>Dikarya</taxon>
        <taxon>Ascomycota</taxon>
        <taxon>Pezizomycotina</taxon>
        <taxon>Sordariomycetes</taxon>
        <taxon>Hypocreomycetidae</taxon>
        <taxon>Hypocreales</taxon>
        <taxon>Ophiocordycipitaceae</taxon>
        <taxon>Ophiocordyceps</taxon>
    </lineage>
</organism>
<name>A0A8H4PRC6_9HYPO</name>
<dbReference type="EMBL" id="JAAVMX010000005">
    <property type="protein sequence ID" value="KAF4509022.1"/>
    <property type="molecule type" value="Genomic_DNA"/>
</dbReference>
<sequence length="74" mass="7799">MCRQDASAALADLEQPRKPLVEALTPSQLADKEIAPELVENTTFLRGTRLGTFSADVAAAAAADDPEHPPATLI</sequence>
<protein>
    <submittedName>
        <fullName evidence="1">Uncharacterized protein</fullName>
    </submittedName>
</protein>